<organism evidence="2">
    <name type="scientific">freshwater metagenome</name>
    <dbReference type="NCBI Taxonomy" id="449393"/>
    <lineage>
        <taxon>unclassified sequences</taxon>
        <taxon>metagenomes</taxon>
        <taxon>ecological metagenomes</taxon>
    </lineage>
</organism>
<reference evidence="2" key="1">
    <citation type="submission" date="2020-05" db="EMBL/GenBank/DDBJ databases">
        <authorList>
            <person name="Chiriac C."/>
            <person name="Salcher M."/>
            <person name="Ghai R."/>
            <person name="Kavagutti S V."/>
        </authorList>
    </citation>
    <scope>NUCLEOTIDE SEQUENCE</scope>
</reference>
<proteinExistence type="predicted"/>
<feature type="compositionally biased region" description="Low complexity" evidence="1">
    <location>
        <begin position="22"/>
        <end position="57"/>
    </location>
</feature>
<protein>
    <submittedName>
        <fullName evidence="2">Unannotated protein</fullName>
    </submittedName>
</protein>
<gene>
    <name evidence="2" type="ORF">UFOPK3674_00633</name>
</gene>
<dbReference type="AlphaFoldDB" id="A0A6J7HRB9"/>
<feature type="region of interest" description="Disordered" evidence="1">
    <location>
        <begin position="17"/>
        <end position="59"/>
    </location>
</feature>
<name>A0A6J7HRB9_9ZZZZ</name>
<sequence length="128" mass="12859">MVLVTLVLVSGAIRAAERDRTQTSQTSQPTQTSAPAPAVTTTPAPAQAPLQASLPSQKPVSARSGQIIELSVQSATPDIARIRDLGVSVPVGPGLEGTATFSAGAPGRYAVTLELAGQEIGAIDVSGS</sequence>
<accession>A0A6J7HRB9</accession>
<evidence type="ECO:0000313" key="2">
    <source>
        <dbReference type="EMBL" id="CAB4922614.1"/>
    </source>
</evidence>
<dbReference type="EMBL" id="CAFBMX010000003">
    <property type="protein sequence ID" value="CAB4922614.1"/>
    <property type="molecule type" value="Genomic_DNA"/>
</dbReference>
<evidence type="ECO:0000256" key="1">
    <source>
        <dbReference type="SAM" id="MobiDB-lite"/>
    </source>
</evidence>